<feature type="chain" id="PRO_5042109528" description="Avirulence Effector AvrLm4-7 domain-containing protein" evidence="1">
    <location>
        <begin position="20"/>
        <end position="124"/>
    </location>
</feature>
<dbReference type="Pfam" id="PF18661">
    <property type="entry name" value="AvrLm4-7"/>
    <property type="match status" value="1"/>
</dbReference>
<dbReference type="EMBL" id="JAUJFL010000002">
    <property type="protein sequence ID" value="KAK2610036.1"/>
    <property type="molecule type" value="Genomic_DNA"/>
</dbReference>
<dbReference type="AlphaFoldDB" id="A0AAD9SKC5"/>
<sequence length="124" mass="13798">MQFLTTTLSLLSLSSVALGCTRYTVKFRSANATCVDDQATFNAHCNEIKATIADFSTANEYLYGSDFTNQFTGCDSCGATDPRCHCSVTAWRYHEWQSTENKYDTGAWEISQDWTAIDGKTVDC</sequence>
<accession>A0AAD9SKC5</accession>
<organism evidence="3 4">
    <name type="scientific">Phomopsis amygdali</name>
    <name type="common">Fusicoccum amygdali</name>
    <dbReference type="NCBI Taxonomy" id="1214568"/>
    <lineage>
        <taxon>Eukaryota</taxon>
        <taxon>Fungi</taxon>
        <taxon>Dikarya</taxon>
        <taxon>Ascomycota</taxon>
        <taxon>Pezizomycotina</taxon>
        <taxon>Sordariomycetes</taxon>
        <taxon>Sordariomycetidae</taxon>
        <taxon>Diaporthales</taxon>
        <taxon>Diaporthaceae</taxon>
        <taxon>Diaporthe</taxon>
    </lineage>
</organism>
<comment type="caution">
    <text evidence="3">The sequence shown here is derived from an EMBL/GenBank/DDBJ whole genome shotgun (WGS) entry which is preliminary data.</text>
</comment>
<proteinExistence type="predicted"/>
<evidence type="ECO:0000313" key="3">
    <source>
        <dbReference type="EMBL" id="KAK2610036.1"/>
    </source>
</evidence>
<dbReference type="InterPro" id="IPR040621">
    <property type="entry name" value="AvrLm4-7"/>
</dbReference>
<dbReference type="Proteomes" id="UP001265746">
    <property type="component" value="Unassembled WGS sequence"/>
</dbReference>
<name>A0AAD9SKC5_PHOAM</name>
<keyword evidence="1" id="KW-0732">Signal</keyword>
<reference evidence="3" key="1">
    <citation type="submission" date="2023-06" db="EMBL/GenBank/DDBJ databases">
        <authorList>
            <person name="Noh H."/>
        </authorList>
    </citation>
    <scope>NUCLEOTIDE SEQUENCE</scope>
    <source>
        <strain evidence="3">DUCC20226</strain>
    </source>
</reference>
<dbReference type="Gene3D" id="3.30.70.2910">
    <property type="match status" value="1"/>
</dbReference>
<evidence type="ECO:0000313" key="4">
    <source>
        <dbReference type="Proteomes" id="UP001265746"/>
    </source>
</evidence>
<protein>
    <recommendedName>
        <fullName evidence="2">Avirulence Effector AvrLm4-7 domain-containing protein</fullName>
    </recommendedName>
</protein>
<evidence type="ECO:0000259" key="2">
    <source>
        <dbReference type="Pfam" id="PF18661"/>
    </source>
</evidence>
<gene>
    <name evidence="3" type="ORF">N8I77_003496</name>
</gene>
<feature type="domain" description="Avirulence Effector AvrLm4-7" evidence="2">
    <location>
        <begin position="20"/>
        <end position="103"/>
    </location>
</feature>
<feature type="signal peptide" evidence="1">
    <location>
        <begin position="1"/>
        <end position="19"/>
    </location>
</feature>
<evidence type="ECO:0000256" key="1">
    <source>
        <dbReference type="SAM" id="SignalP"/>
    </source>
</evidence>
<keyword evidence="4" id="KW-1185">Reference proteome</keyword>